<feature type="region of interest" description="Disordered" evidence="1">
    <location>
        <begin position="22"/>
        <end position="56"/>
    </location>
</feature>
<dbReference type="AlphaFoldDB" id="H2XYS3"/>
<feature type="signal peptide" evidence="2">
    <location>
        <begin position="1"/>
        <end position="21"/>
    </location>
</feature>
<evidence type="ECO:0000313" key="4">
    <source>
        <dbReference type="Proteomes" id="UP000008144"/>
    </source>
</evidence>
<reference evidence="3" key="3">
    <citation type="submission" date="2025-08" db="UniProtKB">
        <authorList>
            <consortium name="Ensembl"/>
        </authorList>
    </citation>
    <scope>IDENTIFICATION</scope>
</reference>
<reference evidence="3" key="4">
    <citation type="submission" date="2025-09" db="UniProtKB">
        <authorList>
            <consortium name="Ensembl"/>
        </authorList>
    </citation>
    <scope>IDENTIFICATION</scope>
</reference>
<reference evidence="4" key="1">
    <citation type="journal article" date="2002" name="Science">
        <title>The draft genome of Ciona intestinalis: insights into chordate and vertebrate origins.</title>
        <authorList>
            <person name="Dehal P."/>
            <person name="Satou Y."/>
            <person name="Campbell R.K."/>
            <person name="Chapman J."/>
            <person name="Degnan B."/>
            <person name="De Tomaso A."/>
            <person name="Davidson B."/>
            <person name="Di Gregorio A."/>
            <person name="Gelpke M."/>
            <person name="Goodstein D.M."/>
            <person name="Harafuji N."/>
            <person name="Hastings K.E."/>
            <person name="Ho I."/>
            <person name="Hotta K."/>
            <person name="Huang W."/>
            <person name="Kawashima T."/>
            <person name="Lemaire P."/>
            <person name="Martinez D."/>
            <person name="Meinertzhagen I.A."/>
            <person name="Necula S."/>
            <person name="Nonaka M."/>
            <person name="Putnam N."/>
            <person name="Rash S."/>
            <person name="Saiga H."/>
            <person name="Satake M."/>
            <person name="Terry A."/>
            <person name="Yamada L."/>
            <person name="Wang H.G."/>
            <person name="Awazu S."/>
            <person name="Azumi K."/>
            <person name="Boore J."/>
            <person name="Branno M."/>
            <person name="Chin-Bow S."/>
            <person name="DeSantis R."/>
            <person name="Doyle S."/>
            <person name="Francino P."/>
            <person name="Keys D.N."/>
            <person name="Haga S."/>
            <person name="Hayashi H."/>
            <person name="Hino K."/>
            <person name="Imai K.S."/>
            <person name="Inaba K."/>
            <person name="Kano S."/>
            <person name="Kobayashi K."/>
            <person name="Kobayashi M."/>
            <person name="Lee B.I."/>
            <person name="Makabe K.W."/>
            <person name="Manohar C."/>
            <person name="Matassi G."/>
            <person name="Medina M."/>
            <person name="Mochizuki Y."/>
            <person name="Mount S."/>
            <person name="Morishita T."/>
            <person name="Miura S."/>
            <person name="Nakayama A."/>
            <person name="Nishizaka S."/>
            <person name="Nomoto H."/>
            <person name="Ohta F."/>
            <person name="Oishi K."/>
            <person name="Rigoutsos I."/>
            <person name="Sano M."/>
            <person name="Sasaki A."/>
            <person name="Sasakura Y."/>
            <person name="Shoguchi E."/>
            <person name="Shin-i T."/>
            <person name="Spagnuolo A."/>
            <person name="Stainier D."/>
            <person name="Suzuki M.M."/>
            <person name="Tassy O."/>
            <person name="Takatori N."/>
            <person name="Tokuoka M."/>
            <person name="Yagi K."/>
            <person name="Yoshizaki F."/>
            <person name="Wada S."/>
            <person name="Zhang C."/>
            <person name="Hyatt P.D."/>
            <person name="Larimer F."/>
            <person name="Detter C."/>
            <person name="Doggett N."/>
            <person name="Glavina T."/>
            <person name="Hawkins T."/>
            <person name="Richardson P."/>
            <person name="Lucas S."/>
            <person name="Kohara Y."/>
            <person name="Levine M."/>
            <person name="Satoh N."/>
            <person name="Rokhsar D.S."/>
        </authorList>
    </citation>
    <scope>NUCLEOTIDE SEQUENCE [LARGE SCALE GENOMIC DNA]</scope>
</reference>
<dbReference type="GeneTree" id="ENSGT01130000282409"/>
<evidence type="ECO:0000256" key="1">
    <source>
        <dbReference type="SAM" id="MobiDB-lite"/>
    </source>
</evidence>
<dbReference type="EMBL" id="EAAA01001511">
    <property type="status" value="NOT_ANNOTATED_CDS"/>
    <property type="molecule type" value="Genomic_DNA"/>
</dbReference>
<dbReference type="Proteomes" id="UP000008144">
    <property type="component" value="Chromosome 2"/>
</dbReference>
<sequence length="73" mass="8496">MTKKTWVLVFIIGMCVTSVVTDRDREKSLPQRPSAPGKSRQTTRREGWGPWNEDRGYKQMRVNDENDLINFPA</sequence>
<keyword evidence="2" id="KW-0732">Signal</keyword>
<reference evidence="3" key="2">
    <citation type="journal article" date="2008" name="Genome Biol.">
        <title>Improved genome assembly and evidence-based global gene model set for the chordate Ciona intestinalis: new insight into intron and operon populations.</title>
        <authorList>
            <person name="Satou Y."/>
            <person name="Mineta K."/>
            <person name="Ogasawara M."/>
            <person name="Sasakura Y."/>
            <person name="Shoguchi E."/>
            <person name="Ueno K."/>
            <person name="Yamada L."/>
            <person name="Matsumoto J."/>
            <person name="Wasserscheid J."/>
            <person name="Dewar K."/>
            <person name="Wiley G.B."/>
            <person name="Macmil S.L."/>
            <person name="Roe B.A."/>
            <person name="Zeller R.W."/>
            <person name="Hastings K.E."/>
            <person name="Lemaire P."/>
            <person name="Lindquist E."/>
            <person name="Endo T."/>
            <person name="Hotta K."/>
            <person name="Inaba K."/>
        </authorList>
    </citation>
    <scope>NUCLEOTIDE SEQUENCE [LARGE SCALE GENOMIC DNA]</scope>
    <source>
        <strain evidence="3">wild type</strain>
    </source>
</reference>
<evidence type="ECO:0000256" key="2">
    <source>
        <dbReference type="SAM" id="SignalP"/>
    </source>
</evidence>
<protein>
    <submittedName>
        <fullName evidence="3">Uncharacterized protein</fullName>
    </submittedName>
</protein>
<proteinExistence type="predicted"/>
<name>H2XYS3_CIOIN</name>
<feature type="chain" id="PRO_5003577099" evidence="2">
    <location>
        <begin position="22"/>
        <end position="73"/>
    </location>
</feature>
<dbReference type="Ensembl" id="ENSCINT00000031893.1">
    <property type="protein sequence ID" value="ENSCINP00000034807.1"/>
    <property type="gene ID" value="ENSCING00000023063.1"/>
</dbReference>
<dbReference type="HOGENOM" id="CLU_2704100_0_0_1"/>
<evidence type="ECO:0000313" key="3">
    <source>
        <dbReference type="Ensembl" id="ENSCINP00000034807.1"/>
    </source>
</evidence>
<keyword evidence="4" id="KW-1185">Reference proteome</keyword>
<feature type="compositionally biased region" description="Basic and acidic residues" evidence="1">
    <location>
        <begin position="43"/>
        <end position="56"/>
    </location>
</feature>
<organism evidence="3 4">
    <name type="scientific">Ciona intestinalis</name>
    <name type="common">Transparent sea squirt</name>
    <name type="synonym">Ascidia intestinalis</name>
    <dbReference type="NCBI Taxonomy" id="7719"/>
    <lineage>
        <taxon>Eukaryota</taxon>
        <taxon>Metazoa</taxon>
        <taxon>Chordata</taxon>
        <taxon>Tunicata</taxon>
        <taxon>Ascidiacea</taxon>
        <taxon>Phlebobranchia</taxon>
        <taxon>Cionidae</taxon>
        <taxon>Ciona</taxon>
    </lineage>
</organism>
<accession>H2XYS3</accession>
<dbReference type="InParanoid" id="H2XYS3"/>